<sequence length="41" mass="4582">MADVEIGFGTVLGHEDLAVLERVHGTRVDVEVRVELLHRDV</sequence>
<dbReference type="EMBL" id="CQQC01001437">
    <property type="protein sequence ID" value="CNV94781.1"/>
    <property type="molecule type" value="Genomic_DNA"/>
</dbReference>
<accession>A0A654U5W9</accession>
<evidence type="ECO:0000313" key="5">
    <source>
        <dbReference type="Proteomes" id="UP000039021"/>
    </source>
</evidence>
<gene>
    <name evidence="1" type="ORF">ERS007657_03789</name>
    <name evidence="3" type="ORF">ERS007661_03321</name>
    <name evidence="4" type="ORF">ERS007739_01367</name>
    <name evidence="2" type="ORF">ERS027659_01176</name>
</gene>
<dbReference type="EMBL" id="CNFT01000200">
    <property type="protein sequence ID" value="CKR33694.1"/>
    <property type="molecule type" value="Genomic_DNA"/>
</dbReference>
<name>A0A654U5W9_MYCTX</name>
<dbReference type="EMBL" id="CGCX01002025">
    <property type="protein sequence ID" value="CFS05429.1"/>
    <property type="molecule type" value="Genomic_DNA"/>
</dbReference>
<dbReference type="Proteomes" id="UP000050164">
    <property type="component" value="Unassembled WGS sequence"/>
</dbReference>
<evidence type="ECO:0000313" key="1">
    <source>
        <dbReference type="EMBL" id="CFS05429.1"/>
    </source>
</evidence>
<reference evidence="4" key="1">
    <citation type="submission" date="2015-03" db="EMBL/GenBank/DDBJ databases">
        <authorList>
            <consortium name="Pathogen Informatics"/>
            <person name="Murphy D."/>
        </authorList>
    </citation>
    <scope>NUCLEOTIDE SEQUENCE</scope>
    <source>
        <strain evidence="4">N09902308</strain>
    </source>
</reference>
<evidence type="ECO:0000313" key="8">
    <source>
        <dbReference type="Proteomes" id="UP000050164"/>
    </source>
</evidence>
<evidence type="ECO:0000313" key="7">
    <source>
        <dbReference type="Proteomes" id="UP000046680"/>
    </source>
</evidence>
<reference evidence="5 6" key="2">
    <citation type="submission" date="2015-03" db="EMBL/GenBank/DDBJ databases">
        <authorList>
            <consortium name="Pathogen Informatics"/>
        </authorList>
    </citation>
    <scope>NUCLEOTIDE SEQUENCE [LARGE SCALE GENOMIC DNA]</scope>
    <source>
        <strain evidence="2 8">Bir 185</strain>
        <strain evidence="1 7">C09601061</strain>
        <strain evidence="3 6">D00501624</strain>
        <strain evidence="5">N09902308</strain>
    </source>
</reference>
<proteinExistence type="predicted"/>
<dbReference type="EMBL" id="CSBK01000513">
    <property type="protein sequence ID" value="COX49018.1"/>
    <property type="molecule type" value="Genomic_DNA"/>
</dbReference>
<evidence type="ECO:0000313" key="2">
    <source>
        <dbReference type="EMBL" id="CKR33694.1"/>
    </source>
</evidence>
<dbReference type="Proteomes" id="UP000046680">
    <property type="component" value="Unassembled WGS sequence"/>
</dbReference>
<dbReference type="Proteomes" id="UP000039217">
    <property type="component" value="Unassembled WGS sequence"/>
</dbReference>
<organism evidence="1 7">
    <name type="scientific">Mycobacterium tuberculosis</name>
    <dbReference type="NCBI Taxonomy" id="1773"/>
    <lineage>
        <taxon>Bacteria</taxon>
        <taxon>Bacillati</taxon>
        <taxon>Actinomycetota</taxon>
        <taxon>Actinomycetes</taxon>
        <taxon>Mycobacteriales</taxon>
        <taxon>Mycobacteriaceae</taxon>
        <taxon>Mycobacterium</taxon>
        <taxon>Mycobacterium tuberculosis complex</taxon>
    </lineage>
</organism>
<protein>
    <submittedName>
        <fullName evidence="1">Uncharacterized protein</fullName>
    </submittedName>
</protein>
<dbReference type="AntiFam" id="ANF00280">
    <property type="entry name" value="Spurious ORF (shadow ORF of PyrG)"/>
</dbReference>
<evidence type="ECO:0000313" key="4">
    <source>
        <dbReference type="EMBL" id="COX49018.1"/>
    </source>
</evidence>
<dbReference type="Proteomes" id="UP000039021">
    <property type="component" value="Unassembled WGS sequence"/>
</dbReference>
<dbReference type="AlphaFoldDB" id="A0A654U5W9"/>
<evidence type="ECO:0000313" key="3">
    <source>
        <dbReference type="EMBL" id="CNV94781.1"/>
    </source>
</evidence>
<evidence type="ECO:0000313" key="6">
    <source>
        <dbReference type="Proteomes" id="UP000039217"/>
    </source>
</evidence>